<reference evidence="3" key="1">
    <citation type="journal article" date="2015" name="Nature">
        <title>Complex archaea that bridge the gap between prokaryotes and eukaryotes.</title>
        <authorList>
            <person name="Spang A."/>
            <person name="Saw J.H."/>
            <person name="Jorgensen S.L."/>
            <person name="Zaremba-Niedzwiedzka K."/>
            <person name="Martijn J."/>
            <person name="Lind A.E."/>
            <person name="van Eijk R."/>
            <person name="Schleper C."/>
            <person name="Guy L."/>
            <person name="Ettema T.J."/>
        </authorList>
    </citation>
    <scope>NUCLEOTIDE SEQUENCE</scope>
</reference>
<comment type="caution">
    <text evidence="3">The sequence shown here is derived from an EMBL/GenBank/DDBJ whole genome shotgun (WGS) entry which is preliminary data.</text>
</comment>
<evidence type="ECO:0000256" key="1">
    <source>
        <dbReference type="SAM" id="MobiDB-lite"/>
    </source>
</evidence>
<accession>A0A0F8Y7Q4</accession>
<sequence>MEVLYISFYTPNYKGYVSGLVGSLDKLGLAHDVRQVPCKGGFLANVRYKPQFIREMMEAHPDVDALVWLDIDAIVNRRPALFYKLKDADMAAYFRPIKGNRKQKDELLSGTLFVRNTPKVREAMDKWITALASASQKLLKPEQEVLQRMLGKLGLKMHRLPQNYCWIIKADPPSRRCEGRETEPSGHTEGARRPAEDEPRVLARR</sequence>
<gene>
    <name evidence="3" type="ORF">LCGC14_2853390</name>
</gene>
<feature type="region of interest" description="Disordered" evidence="1">
    <location>
        <begin position="174"/>
        <end position="205"/>
    </location>
</feature>
<feature type="domain" description="Nucleotide-diphospho-sugar transferase" evidence="2">
    <location>
        <begin position="44"/>
        <end position="165"/>
    </location>
</feature>
<dbReference type="InterPro" id="IPR029044">
    <property type="entry name" value="Nucleotide-diphossugar_trans"/>
</dbReference>
<dbReference type="EMBL" id="LAZR01054945">
    <property type="protein sequence ID" value="KKK77462.1"/>
    <property type="molecule type" value="Genomic_DNA"/>
</dbReference>
<dbReference type="SUPFAM" id="SSF53448">
    <property type="entry name" value="Nucleotide-diphospho-sugar transferases"/>
    <property type="match status" value="1"/>
</dbReference>
<organism evidence="3">
    <name type="scientific">marine sediment metagenome</name>
    <dbReference type="NCBI Taxonomy" id="412755"/>
    <lineage>
        <taxon>unclassified sequences</taxon>
        <taxon>metagenomes</taxon>
        <taxon>ecological metagenomes</taxon>
    </lineage>
</organism>
<protein>
    <recommendedName>
        <fullName evidence="2">Nucleotide-diphospho-sugar transferase domain-containing protein</fullName>
    </recommendedName>
</protein>
<dbReference type="InterPro" id="IPR005069">
    <property type="entry name" value="Nucl-diP-sugar_transferase"/>
</dbReference>
<dbReference type="Pfam" id="PF03407">
    <property type="entry name" value="Nucleotid_trans"/>
    <property type="match status" value="1"/>
</dbReference>
<evidence type="ECO:0000313" key="3">
    <source>
        <dbReference type="EMBL" id="KKK77462.1"/>
    </source>
</evidence>
<name>A0A0F8Y7Q4_9ZZZZ</name>
<evidence type="ECO:0000259" key="2">
    <source>
        <dbReference type="Pfam" id="PF03407"/>
    </source>
</evidence>
<dbReference type="AlphaFoldDB" id="A0A0F8Y7Q4"/>
<dbReference type="Gene3D" id="3.90.550.10">
    <property type="entry name" value="Spore Coat Polysaccharide Biosynthesis Protein SpsA, Chain A"/>
    <property type="match status" value="1"/>
</dbReference>
<proteinExistence type="predicted"/>